<name>A0A0N4UA10_DRAME</name>
<dbReference type="Proteomes" id="UP000274756">
    <property type="component" value="Unassembled WGS sequence"/>
</dbReference>
<evidence type="ECO:0000313" key="3">
    <source>
        <dbReference type="Proteomes" id="UP000274756"/>
    </source>
</evidence>
<gene>
    <name evidence="1" type="ORF">DME_LOCUS7961</name>
</gene>
<sequence>MEHYVRQCDPWWPLSGANSLQAVVKLRSDQIRNSDHDFFFQSFNLFCGDEKGKQGVPKILQRGKSFPVVNIWDQRKRQLRTIDDLLILLNEFSSTVMGNDSSSSISYVPNFLGSNKDDVDYSLIIFSHYCCQFLLCLPRFLCICNDGQLMFDLEPKLGESFSPQPPANNPLIYVCAGVVHMIQFTCIGPLSLLILNFRKSNLIWKEIVAEPKKTTLNRRRRISVEEGILIESSDENKSINFVSGRWFRFINIPQTDQLFRAERVLRATSIELFLAIVAGTLRRHFRSLGIAHPPDIGTSLPVSYREYMPIEAQNRCSMVMLPVIIPCSVEGVIPRIWAIQRRVADALDGVLPNSLRIWRLLSEFSLSPDITRSIFSSFHGNSSVVVSFFRACGNLHLDSRRIQSILMFPSLPDHIKAVFTFVQCDQELMLSMSLNKQCFPEPKNFLLQFKMEIRCLLDQLAMRLLTLSQATFLPNQVPSFSVPVNTNQEFSVTDPCCDVHKKPIHPESHDIDELQLLLKNVQDELDNLRNSPLISGMDYVKKLTELEKQLVVFHDIMASRLASPSCATVKEDAKLVSNVIADLLAPYRQETASGVRRFSREFIRLDLFR</sequence>
<dbReference type="Proteomes" id="UP000038040">
    <property type="component" value="Unplaced"/>
</dbReference>
<evidence type="ECO:0000313" key="2">
    <source>
        <dbReference type="Proteomes" id="UP000038040"/>
    </source>
</evidence>
<protein>
    <submittedName>
        <fullName evidence="4">Mediator of RNA polymerase II transcription subunit 13</fullName>
    </submittedName>
</protein>
<dbReference type="EMBL" id="UYYG01001164">
    <property type="protein sequence ID" value="VDN57988.1"/>
    <property type="molecule type" value="Genomic_DNA"/>
</dbReference>
<dbReference type="OrthoDB" id="619536at2759"/>
<dbReference type="WBParaSite" id="DME_0000395601-mRNA-1">
    <property type="protein sequence ID" value="DME_0000395601-mRNA-1"/>
    <property type="gene ID" value="DME_0000395601"/>
</dbReference>
<keyword evidence="3" id="KW-1185">Reference proteome</keyword>
<organism evidence="2 4">
    <name type="scientific">Dracunculus medinensis</name>
    <name type="common">Guinea worm</name>
    <dbReference type="NCBI Taxonomy" id="318479"/>
    <lineage>
        <taxon>Eukaryota</taxon>
        <taxon>Metazoa</taxon>
        <taxon>Ecdysozoa</taxon>
        <taxon>Nematoda</taxon>
        <taxon>Chromadorea</taxon>
        <taxon>Rhabditida</taxon>
        <taxon>Spirurina</taxon>
        <taxon>Dracunculoidea</taxon>
        <taxon>Dracunculidae</taxon>
        <taxon>Dracunculus</taxon>
    </lineage>
</organism>
<reference evidence="4" key="1">
    <citation type="submission" date="2016-04" db="UniProtKB">
        <authorList>
            <consortium name="WormBaseParasite"/>
        </authorList>
    </citation>
    <scope>IDENTIFICATION</scope>
</reference>
<proteinExistence type="predicted"/>
<dbReference type="STRING" id="318479.A0A0N4UA10"/>
<evidence type="ECO:0000313" key="4">
    <source>
        <dbReference type="WBParaSite" id="DME_0000395601-mRNA-1"/>
    </source>
</evidence>
<reference evidence="1 3" key="2">
    <citation type="submission" date="2018-11" db="EMBL/GenBank/DDBJ databases">
        <authorList>
            <consortium name="Pathogen Informatics"/>
        </authorList>
    </citation>
    <scope>NUCLEOTIDE SEQUENCE [LARGE SCALE GENOMIC DNA]</scope>
</reference>
<accession>A0A0N4UA10</accession>
<evidence type="ECO:0000313" key="1">
    <source>
        <dbReference type="EMBL" id="VDN57988.1"/>
    </source>
</evidence>
<dbReference type="AlphaFoldDB" id="A0A0N4UA10"/>